<gene>
    <name evidence="1" type="ORF">T265_06399</name>
</gene>
<dbReference type="OrthoDB" id="10480349at2759"/>
<dbReference type="EMBL" id="KL596750">
    <property type="protein sequence ID" value="KER26354.1"/>
    <property type="molecule type" value="Genomic_DNA"/>
</dbReference>
<name>A0A075ADX4_OPIVI</name>
<dbReference type="GeneID" id="20320578"/>
<dbReference type="RefSeq" id="XP_009169911.1">
    <property type="nucleotide sequence ID" value="XM_009171647.1"/>
</dbReference>
<reference evidence="1 2" key="1">
    <citation type="submission" date="2013-11" db="EMBL/GenBank/DDBJ databases">
        <title>Opisthorchis viverrini - life in the bile duct.</title>
        <authorList>
            <person name="Young N.D."/>
            <person name="Nagarajan N."/>
            <person name="Lin S.J."/>
            <person name="Korhonen P.K."/>
            <person name="Jex A.R."/>
            <person name="Hall R.S."/>
            <person name="Safavi-Hemami H."/>
            <person name="Kaewkong W."/>
            <person name="Bertrand D."/>
            <person name="Gao S."/>
            <person name="Seet Q."/>
            <person name="Wongkham S."/>
            <person name="Teh B.T."/>
            <person name="Wongkham C."/>
            <person name="Intapan P.M."/>
            <person name="Maleewong W."/>
            <person name="Yang X."/>
            <person name="Hu M."/>
            <person name="Wang Z."/>
            <person name="Hofmann A."/>
            <person name="Sternberg P.W."/>
            <person name="Tan P."/>
            <person name="Wang J."/>
            <person name="Gasser R.B."/>
        </authorList>
    </citation>
    <scope>NUCLEOTIDE SEQUENCE [LARGE SCALE GENOMIC DNA]</scope>
</reference>
<dbReference type="AlphaFoldDB" id="A0A075ADX4"/>
<protein>
    <submittedName>
        <fullName evidence="1">Uncharacterized protein</fullName>
    </submittedName>
</protein>
<accession>A0A075ADX4</accession>
<dbReference type="Proteomes" id="UP000054324">
    <property type="component" value="Unassembled WGS sequence"/>
</dbReference>
<sequence>MWWETAPELSKSHHFSGIHQSVTVEEAICEVRIDSSIEERLRCGKCQLNGYRLLDREAKLSYASCLHPLFERVFLNFSRYSLTVAQIQANVTKGLHKFRNRSQFSRDAKRVSDKTHYSHASPISSITVTLV</sequence>
<proteinExistence type="predicted"/>
<organism evidence="1 2">
    <name type="scientific">Opisthorchis viverrini</name>
    <name type="common">Southeast Asian liver fluke</name>
    <dbReference type="NCBI Taxonomy" id="6198"/>
    <lineage>
        <taxon>Eukaryota</taxon>
        <taxon>Metazoa</taxon>
        <taxon>Spiralia</taxon>
        <taxon>Lophotrochozoa</taxon>
        <taxon>Platyhelminthes</taxon>
        <taxon>Trematoda</taxon>
        <taxon>Digenea</taxon>
        <taxon>Opisthorchiida</taxon>
        <taxon>Opisthorchiata</taxon>
        <taxon>Opisthorchiidae</taxon>
        <taxon>Opisthorchis</taxon>
    </lineage>
</organism>
<evidence type="ECO:0000313" key="1">
    <source>
        <dbReference type="EMBL" id="KER26354.1"/>
    </source>
</evidence>
<evidence type="ECO:0000313" key="2">
    <source>
        <dbReference type="Proteomes" id="UP000054324"/>
    </source>
</evidence>
<dbReference type="KEGG" id="ovi:T265_06399"/>
<dbReference type="CTD" id="20320578"/>
<keyword evidence="2" id="KW-1185">Reference proteome</keyword>